<proteinExistence type="predicted"/>
<keyword evidence="1" id="KW-1133">Transmembrane helix</keyword>
<keyword evidence="3" id="KW-1185">Reference proteome</keyword>
<protein>
    <submittedName>
        <fullName evidence="2">Uncharacterized protein</fullName>
    </submittedName>
</protein>
<organism evidence="2 3">
    <name type="scientific">Paraburkholderia sediminicola</name>
    <dbReference type="NCBI Taxonomy" id="458836"/>
    <lineage>
        <taxon>Bacteria</taxon>
        <taxon>Pseudomonadati</taxon>
        <taxon>Pseudomonadota</taxon>
        <taxon>Betaproteobacteria</taxon>
        <taxon>Burkholderiales</taxon>
        <taxon>Burkholderiaceae</taxon>
        <taxon>Paraburkholderia</taxon>
    </lineage>
</organism>
<evidence type="ECO:0000313" key="2">
    <source>
        <dbReference type="EMBL" id="CAB3736058.1"/>
    </source>
</evidence>
<feature type="transmembrane region" description="Helical" evidence="1">
    <location>
        <begin position="173"/>
        <end position="206"/>
    </location>
</feature>
<keyword evidence="1" id="KW-0812">Transmembrane</keyword>
<feature type="transmembrane region" description="Helical" evidence="1">
    <location>
        <begin position="149"/>
        <end position="167"/>
    </location>
</feature>
<sequence>MRLAYSPRVSLAKSFCRAICRYYSSDTFKQTIMAETIPLQRDGRALAIKVLEGTIEYYRVAVTIPANQGRVRFLLDGTRIDGELRWLQADSQALRTMADERLRVTAGIYQKADGTHELDWLICKGFPTVARESREALIRQTWREIPTTLKFLGFGSAVAGLMFLLMLKVPSGWAPLFGIAGVLAVCVAAFALVMGIGEIATLWNCFRRRRVLELMESVRGRYLTQSAVPAHEHSTGEFHVS</sequence>
<name>A0A6J5CG13_9BURK</name>
<evidence type="ECO:0000256" key="1">
    <source>
        <dbReference type="SAM" id="Phobius"/>
    </source>
</evidence>
<gene>
    <name evidence="2" type="ORF">LMG24238_06191</name>
</gene>
<evidence type="ECO:0000313" key="3">
    <source>
        <dbReference type="Proteomes" id="UP000494255"/>
    </source>
</evidence>
<dbReference type="EMBL" id="CADIKC010000011">
    <property type="protein sequence ID" value="CAB3736058.1"/>
    <property type="molecule type" value="Genomic_DNA"/>
</dbReference>
<keyword evidence="1" id="KW-0472">Membrane</keyword>
<dbReference type="Proteomes" id="UP000494255">
    <property type="component" value="Unassembled WGS sequence"/>
</dbReference>
<reference evidence="2 3" key="1">
    <citation type="submission" date="2020-04" db="EMBL/GenBank/DDBJ databases">
        <authorList>
            <person name="De Canck E."/>
        </authorList>
    </citation>
    <scope>NUCLEOTIDE SEQUENCE [LARGE SCALE GENOMIC DNA]</scope>
    <source>
        <strain evidence="2 3">LMG 24238</strain>
    </source>
</reference>
<accession>A0A6J5CG13</accession>
<dbReference type="AlphaFoldDB" id="A0A6J5CG13"/>